<keyword evidence="8" id="KW-1133">Transmembrane helix</keyword>
<evidence type="ECO:0000256" key="2">
    <source>
        <dbReference type="ARBA" id="ARBA00008670"/>
    </source>
</evidence>
<evidence type="ECO:0000313" key="11">
    <source>
        <dbReference type="RefSeq" id="XP_013398885.1"/>
    </source>
</evidence>
<dbReference type="InterPro" id="IPR051748">
    <property type="entry name" value="TNF_Ligand_Superfamily"/>
</dbReference>
<dbReference type="PROSITE" id="PS50049">
    <property type="entry name" value="THD_2"/>
    <property type="match status" value="1"/>
</dbReference>
<evidence type="ECO:0000256" key="1">
    <source>
        <dbReference type="ARBA" id="ARBA00004613"/>
    </source>
</evidence>
<accession>A0A1S3IKW2</accession>
<dbReference type="InterPro" id="IPR008983">
    <property type="entry name" value="Tumour_necrosis_fac-like_dom"/>
</dbReference>
<dbReference type="GO" id="GO:0005164">
    <property type="term" value="F:tumor necrosis factor receptor binding"/>
    <property type="evidence" value="ECO:0007669"/>
    <property type="project" value="InterPro"/>
</dbReference>
<organism evidence="10 11">
    <name type="scientific">Lingula anatina</name>
    <name type="common">Brachiopod</name>
    <name type="synonym">Lingula unguis</name>
    <dbReference type="NCBI Taxonomy" id="7574"/>
    <lineage>
        <taxon>Eukaryota</taxon>
        <taxon>Metazoa</taxon>
        <taxon>Spiralia</taxon>
        <taxon>Lophotrochozoa</taxon>
        <taxon>Brachiopoda</taxon>
        <taxon>Linguliformea</taxon>
        <taxon>Lingulata</taxon>
        <taxon>Lingulida</taxon>
        <taxon>Linguloidea</taxon>
        <taxon>Lingulidae</taxon>
        <taxon>Lingula</taxon>
    </lineage>
</organism>
<dbReference type="InParanoid" id="A0A1S3IKW2"/>
<reference evidence="11" key="1">
    <citation type="submission" date="2025-08" db="UniProtKB">
        <authorList>
            <consortium name="RefSeq"/>
        </authorList>
    </citation>
    <scope>IDENTIFICATION</scope>
    <source>
        <tissue evidence="11">Gonads</tissue>
    </source>
</reference>
<dbReference type="GO" id="GO:0006955">
    <property type="term" value="P:immune response"/>
    <property type="evidence" value="ECO:0007669"/>
    <property type="project" value="InterPro"/>
</dbReference>
<comment type="similarity">
    <text evidence="2">Belongs to the tumor necrosis factor family.</text>
</comment>
<keyword evidence="3" id="KW-0202">Cytokine</keyword>
<dbReference type="InterPro" id="IPR021184">
    <property type="entry name" value="TNF_CS"/>
</dbReference>
<evidence type="ECO:0000259" key="9">
    <source>
        <dbReference type="PROSITE" id="PS50049"/>
    </source>
</evidence>
<keyword evidence="5" id="KW-1015">Disulfide bond</keyword>
<keyword evidence="8" id="KW-0472">Membrane</keyword>
<dbReference type="GO" id="GO:0016020">
    <property type="term" value="C:membrane"/>
    <property type="evidence" value="ECO:0007669"/>
    <property type="project" value="InterPro"/>
</dbReference>
<dbReference type="SUPFAM" id="SSF49842">
    <property type="entry name" value="TNF-like"/>
    <property type="match status" value="1"/>
</dbReference>
<name>A0A1S3IKW2_LINAN</name>
<dbReference type="GO" id="GO:0005125">
    <property type="term" value="F:cytokine activity"/>
    <property type="evidence" value="ECO:0007669"/>
    <property type="project" value="UniProtKB-KW"/>
</dbReference>
<dbReference type="InterPro" id="IPR006052">
    <property type="entry name" value="TNF_dom"/>
</dbReference>
<feature type="domain" description="THD" evidence="9">
    <location>
        <begin position="227"/>
        <end position="392"/>
    </location>
</feature>
<dbReference type="OrthoDB" id="6159739at2759"/>
<dbReference type="GO" id="GO:0005615">
    <property type="term" value="C:extracellular space"/>
    <property type="evidence" value="ECO:0007669"/>
    <property type="project" value="UniProtKB-KW"/>
</dbReference>
<evidence type="ECO:0000256" key="4">
    <source>
        <dbReference type="ARBA" id="ARBA00022525"/>
    </source>
</evidence>
<feature type="region of interest" description="Disordered" evidence="7">
    <location>
        <begin position="154"/>
        <end position="196"/>
    </location>
</feature>
<evidence type="ECO:0000256" key="3">
    <source>
        <dbReference type="ARBA" id="ARBA00022514"/>
    </source>
</evidence>
<comment type="subcellular location">
    <subcellularLocation>
        <location evidence="1">Secreted</location>
    </subcellularLocation>
</comment>
<gene>
    <name evidence="11" type="primary">LOC106165267</name>
</gene>
<feature type="transmembrane region" description="Helical" evidence="8">
    <location>
        <begin position="41"/>
        <end position="62"/>
    </location>
</feature>
<evidence type="ECO:0000313" key="10">
    <source>
        <dbReference type="Proteomes" id="UP000085678"/>
    </source>
</evidence>
<keyword evidence="10" id="KW-1185">Reference proteome</keyword>
<dbReference type="PANTHER" id="PTHR15151">
    <property type="entry name" value="PROTEIN EIGER"/>
    <property type="match status" value="1"/>
</dbReference>
<dbReference type="AlphaFoldDB" id="A0A1S3IKW2"/>
<dbReference type="Proteomes" id="UP000085678">
    <property type="component" value="Unplaced"/>
</dbReference>
<keyword evidence="4" id="KW-0964">Secreted</keyword>
<dbReference type="KEGG" id="lak:106165267"/>
<evidence type="ECO:0000256" key="7">
    <source>
        <dbReference type="SAM" id="MobiDB-lite"/>
    </source>
</evidence>
<feature type="region of interest" description="Disordered" evidence="7">
    <location>
        <begin position="91"/>
        <end position="128"/>
    </location>
</feature>
<dbReference type="Gene3D" id="2.60.120.40">
    <property type="match status" value="1"/>
</dbReference>
<protein>
    <submittedName>
        <fullName evidence="11">Protein eiger</fullName>
    </submittedName>
</protein>
<dbReference type="RefSeq" id="XP_013398885.1">
    <property type="nucleotide sequence ID" value="XM_013543431.1"/>
</dbReference>
<evidence type="ECO:0000256" key="5">
    <source>
        <dbReference type="ARBA" id="ARBA00023157"/>
    </source>
</evidence>
<dbReference type="PROSITE" id="PS00251">
    <property type="entry name" value="THD_1"/>
    <property type="match status" value="1"/>
</dbReference>
<keyword evidence="8" id="KW-0812">Transmembrane</keyword>
<dbReference type="PANTHER" id="PTHR15151:SF24">
    <property type="entry name" value="A PROLIFERATION-INDUCING LIGAND-LIKE PROTEIN-RELATED"/>
    <property type="match status" value="1"/>
</dbReference>
<evidence type="ECO:0000256" key="8">
    <source>
        <dbReference type="SAM" id="Phobius"/>
    </source>
</evidence>
<keyword evidence="6" id="KW-0325">Glycoprotein</keyword>
<sequence>MTAEEGLHSHVSAGKHRGSVQATHDENCATCGRCIREHREWVPAVVVAVLLLVALALCGIWVTVQLNALKDGLEQCERHVAHLAKGQRGGLWYSEEPPAEHGRTLPPPSPSTESNHMENHSDYMKSQNNGEDEFDEVAETKDTAVTDIFNLQVSQESHLKLRPRRSSEQQGNDRKGRRERQKSKAKASTAAPTKRKKKCPRRCRHCCIKGDKGDKGDPGPSGQMSLAAALYRGNIGTFDPESIPESRRDCDEFDKVKRTFRSCDGKLMYWEKVPWMNDPDHARVYENKFQKTWDGQVRVTEGGLYYLYGQITFYNASPFNTAGIDVNGHTVVRCTNSVPITNPGSASSTYQTCSMRTVWNLEENAEVQMVVKQPNRALDMRPDTTFFGLVKLNDVTEMMMTSPTSPQ</sequence>
<dbReference type="GeneID" id="106165267"/>
<proteinExistence type="inferred from homology"/>
<dbReference type="STRING" id="7574.A0A1S3IKW2"/>
<dbReference type="Pfam" id="PF00229">
    <property type="entry name" value="TNF"/>
    <property type="match status" value="1"/>
</dbReference>
<feature type="compositionally biased region" description="Basic and acidic residues" evidence="7">
    <location>
        <begin position="165"/>
        <end position="176"/>
    </location>
</feature>
<evidence type="ECO:0000256" key="6">
    <source>
        <dbReference type="ARBA" id="ARBA00023180"/>
    </source>
</evidence>